<sequence>MLFLQRLKVRRNCP</sequence>
<gene>
    <name evidence="1" type="ORF">NYM_LOCUS6521</name>
</gene>
<reference evidence="1" key="1">
    <citation type="submission" date="2019-09" db="EMBL/GenBank/DDBJ databases">
        <authorList>
            <person name="Zhang L."/>
        </authorList>
    </citation>
    <scope>NUCLEOTIDE SEQUENCE</scope>
</reference>
<protein>
    <submittedName>
        <fullName evidence="1">Uncharacterized protein</fullName>
    </submittedName>
</protein>
<proteinExistence type="predicted"/>
<dbReference type="EMBL" id="LR721776">
    <property type="protein sequence ID" value="VVV65307.1"/>
    <property type="molecule type" value="Genomic_DNA"/>
</dbReference>
<evidence type="ECO:0000313" key="1">
    <source>
        <dbReference type="EMBL" id="VVV65307.1"/>
    </source>
</evidence>
<name>A0A5K0XKE9_9MAGN</name>
<organism evidence="1">
    <name type="scientific">Nymphaea colorata</name>
    <name type="common">pocket water lily</name>
    <dbReference type="NCBI Taxonomy" id="210225"/>
    <lineage>
        <taxon>Eukaryota</taxon>
        <taxon>Viridiplantae</taxon>
        <taxon>Streptophyta</taxon>
        <taxon>Embryophyta</taxon>
        <taxon>Tracheophyta</taxon>
        <taxon>Spermatophyta</taxon>
        <taxon>Magnoliopsida</taxon>
        <taxon>Nymphaeales</taxon>
        <taxon>Nymphaeaceae</taxon>
        <taxon>Nymphaea</taxon>
    </lineage>
</organism>
<accession>A0A5K0XKE9</accession>